<protein>
    <submittedName>
        <fullName evidence="2">C-type lectin domain-containing protein</fullName>
    </submittedName>
</protein>
<reference evidence="2" key="1">
    <citation type="submission" date="2022-11" db="UniProtKB">
        <authorList>
            <consortium name="WormBaseParasite"/>
        </authorList>
    </citation>
    <scope>IDENTIFICATION</scope>
</reference>
<dbReference type="WBParaSite" id="JU765_v2.g5731.t1">
    <property type="protein sequence ID" value="JU765_v2.g5731.t1"/>
    <property type="gene ID" value="JU765_v2.g5731"/>
</dbReference>
<accession>A0AC34RCQ1</accession>
<name>A0AC34RCQ1_9BILA</name>
<evidence type="ECO:0000313" key="2">
    <source>
        <dbReference type="WBParaSite" id="JU765_v2.g5731.t1"/>
    </source>
</evidence>
<dbReference type="Proteomes" id="UP000887576">
    <property type="component" value="Unplaced"/>
</dbReference>
<organism evidence="1 2">
    <name type="scientific">Panagrolaimus sp. JU765</name>
    <dbReference type="NCBI Taxonomy" id="591449"/>
    <lineage>
        <taxon>Eukaryota</taxon>
        <taxon>Metazoa</taxon>
        <taxon>Ecdysozoa</taxon>
        <taxon>Nematoda</taxon>
        <taxon>Chromadorea</taxon>
        <taxon>Rhabditida</taxon>
        <taxon>Tylenchina</taxon>
        <taxon>Panagrolaimomorpha</taxon>
        <taxon>Panagrolaimoidea</taxon>
        <taxon>Panagrolaimidae</taxon>
        <taxon>Panagrolaimus</taxon>
    </lineage>
</organism>
<proteinExistence type="predicted"/>
<evidence type="ECO:0000313" key="1">
    <source>
        <dbReference type="Proteomes" id="UP000887576"/>
    </source>
</evidence>
<sequence>MDTTSGSWSSQPCSDSKYFVCQIPSVIDVCDSGWTYYYGYNPSCYKLFGGNNTYFGDAEQICIDNGAHLVSIESSADNEFIRKMIVPTVIRPFEETGVWIGYHYPKGWVDGSYYNYQRWYTSPSAINSYGTFLPDKTTDLISYGSYWRAVNGSVTFNRLLCKKRPTNYPYPLKN</sequence>